<accession>A0A4R1F2K6</accession>
<dbReference type="InterPro" id="IPR002078">
    <property type="entry name" value="Sigma_54_int"/>
</dbReference>
<evidence type="ECO:0000313" key="8">
    <source>
        <dbReference type="EMBL" id="TCJ84591.1"/>
    </source>
</evidence>
<evidence type="ECO:0000256" key="5">
    <source>
        <dbReference type="PROSITE-ProRule" id="PRU00169"/>
    </source>
</evidence>
<dbReference type="InterPro" id="IPR011006">
    <property type="entry name" value="CheY-like_superfamily"/>
</dbReference>
<keyword evidence="9" id="KW-1185">Reference proteome</keyword>
<dbReference type="SUPFAM" id="SSF52172">
    <property type="entry name" value="CheY-like"/>
    <property type="match status" value="1"/>
</dbReference>
<feature type="domain" description="Response regulatory" evidence="7">
    <location>
        <begin position="6"/>
        <end position="121"/>
    </location>
</feature>
<protein>
    <submittedName>
        <fullName evidence="8">DNA-binding NtrC family response regulator</fullName>
    </submittedName>
</protein>
<dbReference type="InterPro" id="IPR058031">
    <property type="entry name" value="AAA_lid_NorR"/>
</dbReference>
<keyword evidence="1" id="KW-0547">Nucleotide-binding</keyword>
<organism evidence="8 9">
    <name type="scientific">Cocleimonas flava</name>
    <dbReference type="NCBI Taxonomy" id="634765"/>
    <lineage>
        <taxon>Bacteria</taxon>
        <taxon>Pseudomonadati</taxon>
        <taxon>Pseudomonadota</taxon>
        <taxon>Gammaproteobacteria</taxon>
        <taxon>Thiotrichales</taxon>
        <taxon>Thiotrichaceae</taxon>
        <taxon>Cocleimonas</taxon>
    </lineage>
</organism>
<feature type="domain" description="Sigma-54 factor interaction" evidence="6">
    <location>
        <begin position="151"/>
        <end position="379"/>
    </location>
</feature>
<dbReference type="SUPFAM" id="SSF52540">
    <property type="entry name" value="P-loop containing nucleoside triphosphate hydrolases"/>
    <property type="match status" value="1"/>
</dbReference>
<dbReference type="RefSeq" id="WP_131906339.1">
    <property type="nucleotide sequence ID" value="NZ_BAAAFU010000006.1"/>
</dbReference>
<dbReference type="InterPro" id="IPR025662">
    <property type="entry name" value="Sigma_54_int_dom_ATP-bd_1"/>
</dbReference>
<dbReference type="Proteomes" id="UP000294887">
    <property type="component" value="Unassembled WGS sequence"/>
</dbReference>
<dbReference type="CDD" id="cd00009">
    <property type="entry name" value="AAA"/>
    <property type="match status" value="1"/>
</dbReference>
<dbReference type="PANTHER" id="PTHR32071">
    <property type="entry name" value="TRANSCRIPTIONAL REGULATORY PROTEIN"/>
    <property type="match status" value="1"/>
</dbReference>
<dbReference type="GO" id="GO:0005524">
    <property type="term" value="F:ATP binding"/>
    <property type="evidence" value="ECO:0007669"/>
    <property type="project" value="UniProtKB-KW"/>
</dbReference>
<evidence type="ECO:0000256" key="1">
    <source>
        <dbReference type="ARBA" id="ARBA00022741"/>
    </source>
</evidence>
<evidence type="ECO:0000256" key="2">
    <source>
        <dbReference type="ARBA" id="ARBA00022840"/>
    </source>
</evidence>
<dbReference type="InterPro" id="IPR002197">
    <property type="entry name" value="HTH_Fis"/>
</dbReference>
<dbReference type="EMBL" id="SMFQ01000004">
    <property type="protein sequence ID" value="TCJ84591.1"/>
    <property type="molecule type" value="Genomic_DNA"/>
</dbReference>
<keyword evidence="2" id="KW-0067">ATP-binding</keyword>
<dbReference type="GO" id="GO:0000160">
    <property type="term" value="P:phosphorelay signal transduction system"/>
    <property type="evidence" value="ECO:0007669"/>
    <property type="project" value="InterPro"/>
</dbReference>
<dbReference type="FunFam" id="3.40.50.300:FF:000006">
    <property type="entry name" value="DNA-binding transcriptional regulator NtrC"/>
    <property type="match status" value="1"/>
</dbReference>
<dbReference type="SMART" id="SM00448">
    <property type="entry name" value="REC"/>
    <property type="match status" value="1"/>
</dbReference>
<evidence type="ECO:0000259" key="6">
    <source>
        <dbReference type="PROSITE" id="PS50045"/>
    </source>
</evidence>
<name>A0A4R1F2K6_9GAMM</name>
<dbReference type="PROSITE" id="PS50045">
    <property type="entry name" value="SIGMA54_INTERACT_4"/>
    <property type="match status" value="1"/>
</dbReference>
<dbReference type="Pfam" id="PF00072">
    <property type="entry name" value="Response_reg"/>
    <property type="match status" value="1"/>
</dbReference>
<evidence type="ECO:0000256" key="3">
    <source>
        <dbReference type="ARBA" id="ARBA00023015"/>
    </source>
</evidence>
<proteinExistence type="predicted"/>
<dbReference type="SMART" id="SM00382">
    <property type="entry name" value="AAA"/>
    <property type="match status" value="1"/>
</dbReference>
<dbReference type="AlphaFoldDB" id="A0A4R1F2K6"/>
<evidence type="ECO:0000259" key="7">
    <source>
        <dbReference type="PROSITE" id="PS50110"/>
    </source>
</evidence>
<dbReference type="SUPFAM" id="SSF46689">
    <property type="entry name" value="Homeodomain-like"/>
    <property type="match status" value="1"/>
</dbReference>
<dbReference type="InterPro" id="IPR009057">
    <property type="entry name" value="Homeodomain-like_sf"/>
</dbReference>
<keyword evidence="3" id="KW-0805">Transcription regulation</keyword>
<gene>
    <name evidence="8" type="ORF">EV695_2549</name>
</gene>
<dbReference type="PRINTS" id="PR01590">
    <property type="entry name" value="HTHFIS"/>
</dbReference>
<reference evidence="8 9" key="1">
    <citation type="submission" date="2019-03" db="EMBL/GenBank/DDBJ databases">
        <title>Genomic Encyclopedia of Type Strains, Phase IV (KMG-IV): sequencing the most valuable type-strain genomes for metagenomic binning, comparative biology and taxonomic classification.</title>
        <authorList>
            <person name="Goeker M."/>
        </authorList>
    </citation>
    <scope>NUCLEOTIDE SEQUENCE [LARGE SCALE GENOMIC DNA]</scope>
    <source>
        <strain evidence="8 9">DSM 24830</strain>
    </source>
</reference>
<dbReference type="Pfam" id="PF02954">
    <property type="entry name" value="HTH_8"/>
    <property type="match status" value="1"/>
</dbReference>
<dbReference type="GO" id="GO:0043565">
    <property type="term" value="F:sequence-specific DNA binding"/>
    <property type="evidence" value="ECO:0007669"/>
    <property type="project" value="InterPro"/>
</dbReference>
<dbReference type="Pfam" id="PF00158">
    <property type="entry name" value="Sigma54_activat"/>
    <property type="match status" value="1"/>
</dbReference>
<dbReference type="OrthoDB" id="5297379at2"/>
<dbReference type="Gene3D" id="1.10.10.60">
    <property type="entry name" value="Homeodomain-like"/>
    <property type="match status" value="1"/>
</dbReference>
<dbReference type="PROSITE" id="PS00675">
    <property type="entry name" value="SIGMA54_INTERACT_1"/>
    <property type="match status" value="1"/>
</dbReference>
<dbReference type="Gene3D" id="1.10.8.60">
    <property type="match status" value="1"/>
</dbReference>
<keyword evidence="4" id="KW-0804">Transcription</keyword>
<comment type="caution">
    <text evidence="8">The sequence shown here is derived from an EMBL/GenBank/DDBJ whole genome shotgun (WGS) entry which is preliminary data.</text>
</comment>
<keyword evidence="5" id="KW-0597">Phosphoprotein</keyword>
<feature type="modified residue" description="4-aspartylphosphate" evidence="5">
    <location>
        <position position="56"/>
    </location>
</feature>
<dbReference type="PANTHER" id="PTHR32071:SF13">
    <property type="entry name" value="RESPONSE REGULATOR HSFA"/>
    <property type="match status" value="1"/>
</dbReference>
<keyword evidence="8" id="KW-0238">DNA-binding</keyword>
<dbReference type="GO" id="GO:0006355">
    <property type="term" value="P:regulation of DNA-templated transcription"/>
    <property type="evidence" value="ECO:0007669"/>
    <property type="project" value="InterPro"/>
</dbReference>
<dbReference type="PROSITE" id="PS50110">
    <property type="entry name" value="RESPONSE_REGULATORY"/>
    <property type="match status" value="1"/>
</dbReference>
<dbReference type="Gene3D" id="3.40.50.300">
    <property type="entry name" value="P-loop containing nucleotide triphosphate hydrolases"/>
    <property type="match status" value="1"/>
</dbReference>
<sequence>MNNTSSILLVDDQQDVLRSLSLLFRTEKFTNVTAISNSEEVMPYLKNNTPDVILLDIHMPVIEGSELLKLIKIEYPEIIVIMVTANDQVSIAVECTKLGAHDYFVKPVDQSRLIHVIRNALENKSLSDELMSVQNFLMSVKQSSNPAFSSILTVNEEMKKLFVYIEAIAQSKRPVLILGETGTGKELMAQAVYDVSNKKGKMVSVNIAGLDDTAFSDTLFGHKKGAFTGASTSREGLIKQAGEGAIFLDEIGDLDHQSQIKLLRLIQENNYYPLGSDTLEENNARIITATHHELNKLITEGNFRQDLFYRLQIHTIRIPPLRERKEDIPLLCEYFSIKACNELQLSKIEIPDSLYEFLSQYDFPGNVRELEMLIYDSVTQTTGSVLNVEHLKQQITLNASHHNPVEDSEGLSPELTISPETKTLPTIKEFNDNLIKEALRRTNNNQSEAAKILGLTRQALNKRLTRNKTSGS</sequence>
<dbReference type="InterPro" id="IPR001789">
    <property type="entry name" value="Sig_transdc_resp-reg_receiver"/>
</dbReference>
<evidence type="ECO:0000313" key="9">
    <source>
        <dbReference type="Proteomes" id="UP000294887"/>
    </source>
</evidence>
<dbReference type="Pfam" id="PF25601">
    <property type="entry name" value="AAA_lid_14"/>
    <property type="match status" value="1"/>
</dbReference>
<dbReference type="InterPro" id="IPR003593">
    <property type="entry name" value="AAA+_ATPase"/>
</dbReference>
<dbReference type="InterPro" id="IPR027417">
    <property type="entry name" value="P-loop_NTPase"/>
</dbReference>
<dbReference type="Gene3D" id="3.40.50.2300">
    <property type="match status" value="1"/>
</dbReference>
<evidence type="ECO:0000256" key="4">
    <source>
        <dbReference type="ARBA" id="ARBA00023163"/>
    </source>
</evidence>